<proteinExistence type="predicted"/>
<dbReference type="AlphaFoldDB" id="A0AAU8AE27"/>
<evidence type="ECO:0000313" key="1">
    <source>
        <dbReference type="EMBL" id="XCC92966.1"/>
    </source>
</evidence>
<organism evidence="1">
    <name type="scientific">Alloyangia sp. H15</name>
    <dbReference type="NCBI Taxonomy" id="3029062"/>
    <lineage>
        <taxon>Bacteria</taxon>
        <taxon>Pseudomonadati</taxon>
        <taxon>Pseudomonadota</taxon>
        <taxon>Alphaproteobacteria</taxon>
        <taxon>Rhodobacterales</taxon>
        <taxon>Roseobacteraceae</taxon>
        <taxon>Alloyangia</taxon>
    </lineage>
</organism>
<accession>A0AAU8AE27</accession>
<name>A0AAU8AE27_9RHOB</name>
<dbReference type="RefSeq" id="WP_353471793.1">
    <property type="nucleotide sequence ID" value="NZ_CP123384.1"/>
</dbReference>
<dbReference type="EMBL" id="CP123384">
    <property type="protein sequence ID" value="XCC92966.1"/>
    <property type="molecule type" value="Genomic_DNA"/>
</dbReference>
<evidence type="ECO:0008006" key="2">
    <source>
        <dbReference type="Google" id="ProtNLM"/>
    </source>
</evidence>
<protein>
    <recommendedName>
        <fullName evidence="2">Autotransporter domain-containing protein</fullName>
    </recommendedName>
</protein>
<gene>
    <name evidence="1" type="ORF">PVT71_10820</name>
</gene>
<reference evidence="1" key="1">
    <citation type="submission" date="2023-02" db="EMBL/GenBank/DDBJ databases">
        <title>Description and genomic characterization of Salipiger bruguierae sp. nov., isolated from the sediment of mangrove plant Bruguiera sexangula.</title>
        <authorList>
            <person name="Long M."/>
        </authorList>
    </citation>
    <scope>NUCLEOTIDE SEQUENCE</scope>
    <source>
        <strain evidence="1">H15</strain>
    </source>
</reference>
<sequence>MATIFGLVLMGALSDARPGHAQPVVDLIGGSIESRASGALALLGLAAVPSETASTLTLDTGRRPDRGVDFRAGQFGGGFTFSDELPLYLEGYLGWNRYDPVFLASSGTEQRRLPVNWNSFAASGAIGWDFKLSDTIALRPLLMLALGTIASDATLGAFYVGKKLDKDVNFLLDGNLTAGGLGAALVLDYNRRWDSDWEVDLTLRQNYLYLEPIWGDRDVVGSAEAITTALWSRLRVPTQETAFGRPIRAVGEFSVGHYGGDQEAIFNSPWIAQVGLGAEIDVSETGVPWVTTARAVFRYTKGENLEGYALGFAVSF</sequence>